<evidence type="ECO:0000313" key="3">
    <source>
        <dbReference type="Proteomes" id="UP001286313"/>
    </source>
</evidence>
<dbReference type="EMBL" id="JAWQEG010004331">
    <property type="protein sequence ID" value="KAK3862080.1"/>
    <property type="molecule type" value="Genomic_DNA"/>
</dbReference>
<reference evidence="2" key="1">
    <citation type="submission" date="2023-10" db="EMBL/GenBank/DDBJ databases">
        <title>Genome assemblies of two species of porcelain crab, Petrolisthes cinctipes and Petrolisthes manimaculis (Anomura: Porcellanidae).</title>
        <authorList>
            <person name="Angst P."/>
        </authorList>
    </citation>
    <scope>NUCLEOTIDE SEQUENCE</scope>
    <source>
        <strain evidence="2">PB745_01</strain>
        <tissue evidence="2">Gill</tissue>
    </source>
</reference>
<dbReference type="AlphaFoldDB" id="A0AAE1EUY0"/>
<evidence type="ECO:0000313" key="2">
    <source>
        <dbReference type="EMBL" id="KAK3862080.1"/>
    </source>
</evidence>
<dbReference type="Proteomes" id="UP001286313">
    <property type="component" value="Unassembled WGS sequence"/>
</dbReference>
<name>A0AAE1EUY0_PETCI</name>
<gene>
    <name evidence="2" type="ORF">Pcinc_032022</name>
</gene>
<comment type="caution">
    <text evidence="2">The sequence shown here is derived from an EMBL/GenBank/DDBJ whole genome shotgun (WGS) entry which is preliminary data.</text>
</comment>
<proteinExistence type="predicted"/>
<sequence length="45" mass="4952">MTSLDSEVSITLPLSSLRRRRVRGELTKAQSTSAIGRQGSFETEV</sequence>
<protein>
    <submittedName>
        <fullName evidence="2">Uncharacterized protein</fullName>
    </submittedName>
</protein>
<organism evidence="2 3">
    <name type="scientific">Petrolisthes cinctipes</name>
    <name type="common">Flat porcelain crab</name>
    <dbReference type="NCBI Taxonomy" id="88211"/>
    <lineage>
        <taxon>Eukaryota</taxon>
        <taxon>Metazoa</taxon>
        <taxon>Ecdysozoa</taxon>
        <taxon>Arthropoda</taxon>
        <taxon>Crustacea</taxon>
        <taxon>Multicrustacea</taxon>
        <taxon>Malacostraca</taxon>
        <taxon>Eumalacostraca</taxon>
        <taxon>Eucarida</taxon>
        <taxon>Decapoda</taxon>
        <taxon>Pleocyemata</taxon>
        <taxon>Anomura</taxon>
        <taxon>Galatheoidea</taxon>
        <taxon>Porcellanidae</taxon>
        <taxon>Petrolisthes</taxon>
    </lineage>
</organism>
<evidence type="ECO:0000256" key="1">
    <source>
        <dbReference type="SAM" id="MobiDB-lite"/>
    </source>
</evidence>
<feature type="region of interest" description="Disordered" evidence="1">
    <location>
        <begin position="25"/>
        <end position="45"/>
    </location>
</feature>
<accession>A0AAE1EUY0</accession>
<keyword evidence="3" id="KW-1185">Reference proteome</keyword>